<accession>A0A453BYI5</accession>
<protein>
    <submittedName>
        <fullName evidence="1">Uncharacterized protein</fullName>
    </submittedName>
</protein>
<evidence type="ECO:0000313" key="2">
    <source>
        <dbReference type="Proteomes" id="UP000015105"/>
    </source>
</evidence>
<reference evidence="1" key="3">
    <citation type="journal article" date="2017" name="Nature">
        <title>Genome sequence of the progenitor of the wheat D genome Aegilops tauschii.</title>
        <authorList>
            <person name="Luo M.C."/>
            <person name="Gu Y.Q."/>
            <person name="Puiu D."/>
            <person name="Wang H."/>
            <person name="Twardziok S.O."/>
            <person name="Deal K.R."/>
            <person name="Huo N."/>
            <person name="Zhu T."/>
            <person name="Wang L."/>
            <person name="Wang Y."/>
            <person name="McGuire P.E."/>
            <person name="Liu S."/>
            <person name="Long H."/>
            <person name="Ramasamy R.K."/>
            <person name="Rodriguez J.C."/>
            <person name="Van S.L."/>
            <person name="Yuan L."/>
            <person name="Wang Z."/>
            <person name="Xia Z."/>
            <person name="Xiao L."/>
            <person name="Anderson O.D."/>
            <person name="Ouyang S."/>
            <person name="Liang Y."/>
            <person name="Zimin A.V."/>
            <person name="Pertea G."/>
            <person name="Qi P."/>
            <person name="Bennetzen J.L."/>
            <person name="Dai X."/>
            <person name="Dawson M.W."/>
            <person name="Muller H.G."/>
            <person name="Kugler K."/>
            <person name="Rivarola-Duarte L."/>
            <person name="Spannagl M."/>
            <person name="Mayer K.F.X."/>
            <person name="Lu F.H."/>
            <person name="Bevan M.W."/>
            <person name="Leroy P."/>
            <person name="Li P."/>
            <person name="You F.M."/>
            <person name="Sun Q."/>
            <person name="Liu Z."/>
            <person name="Lyons E."/>
            <person name="Wicker T."/>
            <person name="Salzberg S.L."/>
            <person name="Devos K.M."/>
            <person name="Dvorak J."/>
        </authorList>
    </citation>
    <scope>NUCLEOTIDE SEQUENCE [LARGE SCALE GENOMIC DNA]</scope>
    <source>
        <strain evidence="1">cv. AL8/78</strain>
    </source>
</reference>
<dbReference type="Proteomes" id="UP000015105">
    <property type="component" value="Chromosome 2D"/>
</dbReference>
<dbReference type="EnsemblPlants" id="AET2Gv20674800.1">
    <property type="protein sequence ID" value="AET2Gv20674800.1"/>
    <property type="gene ID" value="AET2Gv20674800"/>
</dbReference>
<dbReference type="Gramene" id="AET2Gv20674800.1">
    <property type="protein sequence ID" value="AET2Gv20674800.1"/>
    <property type="gene ID" value="AET2Gv20674800"/>
</dbReference>
<name>A0A453BYI5_AEGTS</name>
<reference evidence="2" key="2">
    <citation type="journal article" date="2017" name="Nat. Plants">
        <title>The Aegilops tauschii genome reveals multiple impacts of transposons.</title>
        <authorList>
            <person name="Zhao G."/>
            <person name="Zou C."/>
            <person name="Li K."/>
            <person name="Wang K."/>
            <person name="Li T."/>
            <person name="Gao L."/>
            <person name="Zhang X."/>
            <person name="Wang H."/>
            <person name="Yang Z."/>
            <person name="Liu X."/>
            <person name="Jiang W."/>
            <person name="Mao L."/>
            <person name="Kong X."/>
            <person name="Jiao Y."/>
            <person name="Jia J."/>
        </authorList>
    </citation>
    <scope>NUCLEOTIDE SEQUENCE [LARGE SCALE GENOMIC DNA]</scope>
    <source>
        <strain evidence="2">cv. AL8/78</strain>
    </source>
</reference>
<reference evidence="2" key="1">
    <citation type="journal article" date="2014" name="Science">
        <title>Ancient hybridizations among the ancestral genomes of bread wheat.</title>
        <authorList>
            <consortium name="International Wheat Genome Sequencing Consortium,"/>
            <person name="Marcussen T."/>
            <person name="Sandve S.R."/>
            <person name="Heier L."/>
            <person name="Spannagl M."/>
            <person name="Pfeifer M."/>
            <person name="Jakobsen K.S."/>
            <person name="Wulff B.B."/>
            <person name="Steuernagel B."/>
            <person name="Mayer K.F."/>
            <person name="Olsen O.A."/>
        </authorList>
    </citation>
    <scope>NUCLEOTIDE SEQUENCE [LARGE SCALE GENOMIC DNA]</scope>
    <source>
        <strain evidence="2">cv. AL8/78</strain>
    </source>
</reference>
<keyword evidence="2" id="KW-1185">Reference proteome</keyword>
<reference evidence="1" key="5">
    <citation type="journal article" date="2021" name="G3 (Bethesda)">
        <title>Aegilops tauschii genome assembly Aet v5.0 features greater sequence contiguity and improved annotation.</title>
        <authorList>
            <person name="Wang L."/>
            <person name="Zhu T."/>
            <person name="Rodriguez J.C."/>
            <person name="Deal K.R."/>
            <person name="Dubcovsky J."/>
            <person name="McGuire P.E."/>
            <person name="Lux T."/>
            <person name="Spannagl M."/>
            <person name="Mayer K.F.X."/>
            <person name="Baldrich P."/>
            <person name="Meyers B.C."/>
            <person name="Huo N."/>
            <person name="Gu Y.Q."/>
            <person name="Zhou H."/>
            <person name="Devos K.M."/>
            <person name="Bennetzen J.L."/>
            <person name="Unver T."/>
            <person name="Budak H."/>
            <person name="Gulick P.J."/>
            <person name="Galiba G."/>
            <person name="Kalapos B."/>
            <person name="Nelson D.R."/>
            <person name="Li P."/>
            <person name="You F.M."/>
            <person name="Luo M.C."/>
            <person name="Dvorak J."/>
        </authorList>
    </citation>
    <scope>NUCLEOTIDE SEQUENCE [LARGE SCALE GENOMIC DNA]</scope>
    <source>
        <strain evidence="1">cv. AL8/78</strain>
    </source>
</reference>
<reference evidence="1" key="4">
    <citation type="submission" date="2019-03" db="UniProtKB">
        <authorList>
            <consortium name="EnsemblPlants"/>
        </authorList>
    </citation>
    <scope>IDENTIFICATION</scope>
</reference>
<organism evidence="1 2">
    <name type="scientific">Aegilops tauschii subsp. strangulata</name>
    <name type="common">Goatgrass</name>
    <dbReference type="NCBI Taxonomy" id="200361"/>
    <lineage>
        <taxon>Eukaryota</taxon>
        <taxon>Viridiplantae</taxon>
        <taxon>Streptophyta</taxon>
        <taxon>Embryophyta</taxon>
        <taxon>Tracheophyta</taxon>
        <taxon>Spermatophyta</taxon>
        <taxon>Magnoliopsida</taxon>
        <taxon>Liliopsida</taxon>
        <taxon>Poales</taxon>
        <taxon>Poaceae</taxon>
        <taxon>BOP clade</taxon>
        <taxon>Pooideae</taxon>
        <taxon>Triticodae</taxon>
        <taxon>Triticeae</taxon>
        <taxon>Triticinae</taxon>
        <taxon>Aegilops</taxon>
    </lineage>
</organism>
<sequence>ALRAKVWKIVQGGDNTQFFHMIANGKHRKKKIFQLEQDEGTIIGHENLKVYISNYYKQFFGA</sequence>
<dbReference type="AlphaFoldDB" id="A0A453BYI5"/>
<proteinExistence type="predicted"/>
<evidence type="ECO:0000313" key="1">
    <source>
        <dbReference type="EnsemblPlants" id="AET2Gv20674800.1"/>
    </source>
</evidence>